<dbReference type="GO" id="GO:0015180">
    <property type="term" value="F:L-alanine transmembrane transporter activity"/>
    <property type="evidence" value="ECO:0007669"/>
    <property type="project" value="TreeGrafter"/>
</dbReference>
<keyword evidence="2" id="KW-0812">Transmembrane</keyword>
<dbReference type="OrthoDB" id="204980at2759"/>
<dbReference type="KEGG" id="hcq:109526434"/>
<reference evidence="4" key="1">
    <citation type="submission" date="2025-08" db="UniProtKB">
        <authorList>
            <consortium name="Ensembl"/>
        </authorList>
    </citation>
    <scope>IDENTIFICATION</scope>
</reference>
<dbReference type="InterPro" id="IPR017853">
    <property type="entry name" value="GH"/>
</dbReference>
<dbReference type="PANTHER" id="PTHR46673:SF2">
    <property type="entry name" value="4F2 CELL-SURFACE ANTIGEN HEAVY CHAIN-LIKE"/>
    <property type="match status" value="1"/>
</dbReference>
<name>A0A3Q2XMW3_HIPCM</name>
<dbReference type="GO" id="GO:0015823">
    <property type="term" value="P:phenylalanine transport"/>
    <property type="evidence" value="ECO:0007669"/>
    <property type="project" value="TreeGrafter"/>
</dbReference>
<dbReference type="InterPro" id="IPR042280">
    <property type="entry name" value="SLC3A2"/>
</dbReference>
<dbReference type="Ensembl" id="ENSHCOT00000005511.1">
    <property type="protein sequence ID" value="ENSHCOP00000005357.1"/>
    <property type="gene ID" value="ENSHCOG00000007004.1"/>
</dbReference>
<feature type="transmembrane region" description="Helical" evidence="2">
    <location>
        <begin position="70"/>
        <end position="91"/>
    </location>
</feature>
<dbReference type="AlphaFoldDB" id="A0A3Q2XMW3"/>
<dbReference type="Gene3D" id="3.20.20.80">
    <property type="entry name" value="Glycosidases"/>
    <property type="match status" value="1"/>
</dbReference>
<dbReference type="InterPro" id="IPR013780">
    <property type="entry name" value="Glyco_hydro_b"/>
</dbReference>
<keyword evidence="5" id="KW-1185">Reference proteome</keyword>
<dbReference type="GO" id="GO:0016324">
    <property type="term" value="C:apical plasma membrane"/>
    <property type="evidence" value="ECO:0007669"/>
    <property type="project" value="TreeGrafter"/>
</dbReference>
<dbReference type="OMA" id="QINATMV"/>
<dbReference type="GO" id="GO:0015173">
    <property type="term" value="F:aromatic amino acid transmembrane transporter activity"/>
    <property type="evidence" value="ECO:0007669"/>
    <property type="project" value="TreeGrafter"/>
</dbReference>
<protein>
    <submittedName>
        <fullName evidence="4">Si:dkey-202g17.3</fullName>
    </submittedName>
</protein>
<dbReference type="PANTHER" id="PTHR46673">
    <property type="entry name" value="4F2 CELL-SURFACE ANTIGEN HEAVY CHAIN"/>
    <property type="match status" value="1"/>
</dbReference>
<dbReference type="Proteomes" id="UP000264820">
    <property type="component" value="Unplaced"/>
</dbReference>
<dbReference type="GO" id="GO:1904273">
    <property type="term" value="P:L-alanine import across plasma membrane"/>
    <property type="evidence" value="ECO:0007669"/>
    <property type="project" value="TreeGrafter"/>
</dbReference>
<dbReference type="GO" id="GO:1903801">
    <property type="term" value="P:L-leucine import across plasma membrane"/>
    <property type="evidence" value="ECO:0007669"/>
    <property type="project" value="TreeGrafter"/>
</dbReference>
<dbReference type="Pfam" id="PF16028">
    <property type="entry name" value="SLC3A2_N"/>
    <property type="match status" value="1"/>
</dbReference>
<organism evidence="4 5">
    <name type="scientific">Hippocampus comes</name>
    <name type="common">Tiger tail seahorse</name>
    <dbReference type="NCBI Taxonomy" id="109280"/>
    <lineage>
        <taxon>Eukaryota</taxon>
        <taxon>Metazoa</taxon>
        <taxon>Chordata</taxon>
        <taxon>Craniata</taxon>
        <taxon>Vertebrata</taxon>
        <taxon>Euteleostomi</taxon>
        <taxon>Actinopterygii</taxon>
        <taxon>Neopterygii</taxon>
        <taxon>Teleostei</taxon>
        <taxon>Neoteleostei</taxon>
        <taxon>Acanthomorphata</taxon>
        <taxon>Syngnathiaria</taxon>
        <taxon>Syngnathiformes</taxon>
        <taxon>Syngnathoidei</taxon>
        <taxon>Syngnathidae</taxon>
        <taxon>Hippocampus</taxon>
    </lineage>
</organism>
<dbReference type="GO" id="GO:0015190">
    <property type="term" value="F:L-leucine transmembrane transporter activity"/>
    <property type="evidence" value="ECO:0007669"/>
    <property type="project" value="TreeGrafter"/>
</dbReference>
<accession>A0A3Q2XMW3</accession>
<reference evidence="4" key="2">
    <citation type="submission" date="2025-09" db="UniProtKB">
        <authorList>
            <consortium name="Ensembl"/>
        </authorList>
    </citation>
    <scope>IDENTIFICATION</scope>
</reference>
<dbReference type="Gene3D" id="2.60.40.1180">
    <property type="entry name" value="Golgi alpha-mannosidase II"/>
    <property type="match status" value="1"/>
</dbReference>
<feature type="region of interest" description="Disordered" evidence="1">
    <location>
        <begin position="38"/>
        <end position="61"/>
    </location>
</feature>
<evidence type="ECO:0000313" key="4">
    <source>
        <dbReference type="Ensembl" id="ENSHCOP00000005357.1"/>
    </source>
</evidence>
<feature type="domain" description="Solute carrier family 3 member 2 N-terminal" evidence="3">
    <location>
        <begin position="42"/>
        <end position="108"/>
    </location>
</feature>
<proteinExistence type="predicted"/>
<dbReference type="RefSeq" id="XP_019743294.1">
    <property type="nucleotide sequence ID" value="XM_019887735.1"/>
</dbReference>
<sequence length="496" mass="53860">MPLNVGDTGYGSVADPGLSASGAAGSSETAALLVPEFGEEGQQEQEWRPMSKEELEESAGGPGWRRVRGYLVVLFWLAWLAMLAIAVAIIVTSPRPVATPLTWWQKSVFLQLQSDLFTGTPSESSGAVDVLCDQLPYLKSSGISALILKGLFDSSNATESGERLGTLPQVQRLLGESENAGLKVVLDVCDVQLFGAREELESKEAWNATQRALHFWLGQGVAGFFMCDTDASYTEKSLMLWKGVLEEFSEKDEERIVVVSQTQEHLPPLVVSGQQLNVTLVDVVLRSVLPDSPRLQSARQVADAIETHLQTPKDTWLGWMVGGKAPYDLRRLLLVLLMTLPGTPVVQYDQLYPAQGENGSESSDFTDKFKLRHSTVALFSSLSHNRAREEALVFGSFTFLPFNASSNATLSSHSSSSSPPLLAFLRSWGCVHFLVLLNVGSEPLGLDPTWAPSLPEAGVFVASTALDRLGAVNLDTLMLQPCEAVVVKLFEPGSYS</sequence>
<keyword evidence="2" id="KW-0472">Membrane</keyword>
<dbReference type="GeneTree" id="ENSGT00940000167255"/>
<evidence type="ECO:0000256" key="2">
    <source>
        <dbReference type="SAM" id="Phobius"/>
    </source>
</evidence>
<dbReference type="GO" id="GO:0016323">
    <property type="term" value="C:basolateral plasma membrane"/>
    <property type="evidence" value="ECO:0007669"/>
    <property type="project" value="TreeGrafter"/>
</dbReference>
<evidence type="ECO:0000259" key="3">
    <source>
        <dbReference type="Pfam" id="PF16028"/>
    </source>
</evidence>
<keyword evidence="2" id="KW-1133">Transmembrane helix</keyword>
<evidence type="ECO:0000256" key="1">
    <source>
        <dbReference type="SAM" id="MobiDB-lite"/>
    </source>
</evidence>
<dbReference type="STRING" id="109280.ENSHCOP00000005357"/>
<dbReference type="GeneID" id="109526434"/>
<dbReference type="SUPFAM" id="SSF51445">
    <property type="entry name" value="(Trans)glycosidases"/>
    <property type="match status" value="1"/>
</dbReference>
<evidence type="ECO:0000313" key="5">
    <source>
        <dbReference type="Proteomes" id="UP000264820"/>
    </source>
</evidence>
<dbReference type="InterPro" id="IPR031984">
    <property type="entry name" value="SLC3A2_N"/>
</dbReference>